<reference evidence="2" key="1">
    <citation type="submission" date="2022-11" db="UniProtKB">
        <authorList>
            <consortium name="WormBaseParasite"/>
        </authorList>
    </citation>
    <scope>IDENTIFICATION</scope>
</reference>
<organism evidence="1 2">
    <name type="scientific">Parascaris equorum</name>
    <name type="common">Equine roundworm</name>
    <dbReference type="NCBI Taxonomy" id="6256"/>
    <lineage>
        <taxon>Eukaryota</taxon>
        <taxon>Metazoa</taxon>
        <taxon>Ecdysozoa</taxon>
        <taxon>Nematoda</taxon>
        <taxon>Chromadorea</taxon>
        <taxon>Rhabditida</taxon>
        <taxon>Spirurina</taxon>
        <taxon>Ascaridomorpha</taxon>
        <taxon>Ascaridoidea</taxon>
        <taxon>Ascarididae</taxon>
        <taxon>Parascaris</taxon>
    </lineage>
</organism>
<protein>
    <submittedName>
        <fullName evidence="2">Uncharacterized protein</fullName>
    </submittedName>
</protein>
<evidence type="ECO:0000313" key="1">
    <source>
        <dbReference type="Proteomes" id="UP000887564"/>
    </source>
</evidence>
<keyword evidence="1" id="KW-1185">Reference proteome</keyword>
<sequence>MIILQNMSIYTEKHILAFALRDRLVCLGCITDIGAASPLFKSPAVTSAAACTQSPLEKSSINDEAQHTPSTVSQNRRSRFLPCASWSFLCSGGGSSKEGSGGSCSSSSKATFCCKDAFTNFIEATASILTCLCFGVRNIVSGAAKASFNRYCKHQTLKDWFYCICEYA</sequence>
<dbReference type="Proteomes" id="UP000887564">
    <property type="component" value="Unplaced"/>
</dbReference>
<dbReference type="WBParaSite" id="PEQ_0000046701-mRNA-1">
    <property type="protein sequence ID" value="PEQ_0000046701-mRNA-1"/>
    <property type="gene ID" value="PEQ_0000046701"/>
</dbReference>
<evidence type="ECO:0000313" key="2">
    <source>
        <dbReference type="WBParaSite" id="PEQ_0000046701-mRNA-1"/>
    </source>
</evidence>
<dbReference type="AlphaFoldDB" id="A0A914R1Z6"/>
<accession>A0A914R1Z6</accession>
<proteinExistence type="predicted"/>
<name>A0A914R1Z6_PAREQ</name>